<dbReference type="RefSeq" id="WP_201360620.1">
    <property type="nucleotide sequence ID" value="NZ_BNJJ01000002.1"/>
</dbReference>
<keyword evidence="5" id="KW-0680">Restriction system</keyword>
<dbReference type="InterPro" id="IPR031303">
    <property type="entry name" value="C5_meth_CS"/>
</dbReference>
<protein>
    <recommendedName>
        <fullName evidence="1">DNA (cytosine-5-)-methyltransferase</fullName>
        <ecNumber evidence="1">2.1.1.37</ecNumber>
    </recommendedName>
</protein>
<comment type="similarity">
    <text evidence="6">Belongs to the class I-like SAM-binding methyltransferase superfamily. C5-methyltransferase family.</text>
</comment>
<dbReference type="EMBL" id="BNJJ01000002">
    <property type="protein sequence ID" value="GHO82985.1"/>
    <property type="molecule type" value="Genomic_DNA"/>
</dbReference>
<reference evidence="8 9" key="1">
    <citation type="journal article" date="2021" name="Int. J. Syst. Evol. Microbiol.">
        <title>Reticulibacter mediterranei gen. nov., sp. nov., within the new family Reticulibacteraceae fam. nov., and Ktedonospora formicarum gen. nov., sp. nov., Ktedonobacter robiniae sp. nov., Dictyobacter formicarum sp. nov. and Dictyobacter arantiisoli sp. nov., belonging to the class Ktedonobacteria.</title>
        <authorList>
            <person name="Yabe S."/>
            <person name="Zheng Y."/>
            <person name="Wang C.M."/>
            <person name="Sakai Y."/>
            <person name="Abe K."/>
            <person name="Yokota A."/>
            <person name="Donadio S."/>
            <person name="Cavaletti L."/>
            <person name="Monciardini P."/>
        </authorList>
    </citation>
    <scope>NUCLEOTIDE SEQUENCE [LARGE SCALE GENOMIC DNA]</scope>
    <source>
        <strain evidence="8 9">SOSP1-9</strain>
    </source>
</reference>
<dbReference type="Gene3D" id="3.40.50.150">
    <property type="entry name" value="Vaccinia Virus protein VP39"/>
    <property type="match status" value="1"/>
</dbReference>
<evidence type="ECO:0000313" key="8">
    <source>
        <dbReference type="EMBL" id="GHO82985.1"/>
    </source>
</evidence>
<dbReference type="InterPro" id="IPR029063">
    <property type="entry name" value="SAM-dependent_MTases_sf"/>
</dbReference>
<sequence length="519" mass="58327">MTQDITLTDMFCGAGGTSTGAVAAGIDVRLAINHWKRAIETHNCNHPNTAHVLTDLHKANPRRFPSTTGLAASPECTSHTLAKGRKRTGQQQLSLFDEGPTLEDEAEERSRCTMWTPLDWAEYHNYQFVILENVVDAHLWRPFDSWLQAWKSLGYDFELVYFNSMFAHPTPQSRDRMYFVAWKKGNRRPDLRICPLAYCGHCGKDVASVQSWKNVSKRRGKYKQQYVYRCPECAHEVTPYYYAAANAIDWTIPAPRIGDRVRPLREKTLQRIADGLQKFAGHSFSIPMTRVQDRFRDMIQEPFPTQTGTETQGLVVPYLINLNHTAARPVLVVEQPFHTQTAYDATGVVLPYIAELHGTSTARSATEPLATICVGGLHHGLVTPPFILDHLAEYRPREITRPMSTICAAGNHHSIIVPPAQSWLMTYYNNGQLSPVQQAAPTVTTLERHALVTSEEASSIAVEDCGFRMLFPKEIQAAMAFPTEYVITGNRREQVKQLGNAVTPPVMQLLVSRILQSLA</sequence>
<evidence type="ECO:0000256" key="2">
    <source>
        <dbReference type="ARBA" id="ARBA00022603"/>
    </source>
</evidence>
<keyword evidence="4 6" id="KW-0949">S-adenosyl-L-methionine</keyword>
<dbReference type="Proteomes" id="UP000635565">
    <property type="component" value="Unassembled WGS sequence"/>
</dbReference>
<feature type="active site" evidence="6">
    <location>
        <position position="76"/>
    </location>
</feature>
<keyword evidence="9" id="KW-1185">Reference proteome</keyword>
<keyword evidence="3 6" id="KW-0808">Transferase</keyword>
<dbReference type="PANTHER" id="PTHR46098:SF1">
    <property type="entry name" value="TRNA (CYTOSINE(38)-C(5))-METHYLTRANSFERASE"/>
    <property type="match status" value="1"/>
</dbReference>
<name>A0ABQ3VA17_9CHLR</name>
<dbReference type="EC" id="2.1.1.37" evidence="1"/>
<dbReference type="PROSITE" id="PS00095">
    <property type="entry name" value="C5_MTASE_2"/>
    <property type="match status" value="1"/>
</dbReference>
<dbReference type="PANTHER" id="PTHR46098">
    <property type="entry name" value="TRNA (CYTOSINE(38)-C(5))-METHYLTRANSFERASE"/>
    <property type="match status" value="1"/>
</dbReference>
<evidence type="ECO:0000313" key="9">
    <source>
        <dbReference type="Proteomes" id="UP000635565"/>
    </source>
</evidence>
<dbReference type="Pfam" id="PF00145">
    <property type="entry name" value="DNA_methylase"/>
    <property type="match status" value="2"/>
</dbReference>
<dbReference type="GO" id="GO:0008168">
    <property type="term" value="F:methyltransferase activity"/>
    <property type="evidence" value="ECO:0007669"/>
    <property type="project" value="UniProtKB-KW"/>
</dbReference>
<dbReference type="Gene3D" id="3.90.120.10">
    <property type="entry name" value="DNA Methylase, subunit A, domain 2"/>
    <property type="match status" value="1"/>
</dbReference>
<organism evidence="8 9">
    <name type="scientific">Dictyobacter formicarum</name>
    <dbReference type="NCBI Taxonomy" id="2778368"/>
    <lineage>
        <taxon>Bacteria</taxon>
        <taxon>Bacillati</taxon>
        <taxon>Chloroflexota</taxon>
        <taxon>Ktedonobacteria</taxon>
        <taxon>Ktedonobacterales</taxon>
        <taxon>Dictyobacteraceae</taxon>
        <taxon>Dictyobacter</taxon>
    </lineage>
</organism>
<feature type="region of interest" description="Disordered" evidence="7">
    <location>
        <begin position="82"/>
        <end position="104"/>
    </location>
</feature>
<evidence type="ECO:0000256" key="1">
    <source>
        <dbReference type="ARBA" id="ARBA00011975"/>
    </source>
</evidence>
<evidence type="ECO:0000256" key="5">
    <source>
        <dbReference type="ARBA" id="ARBA00022747"/>
    </source>
</evidence>
<evidence type="ECO:0000256" key="6">
    <source>
        <dbReference type="PROSITE-ProRule" id="PRU01016"/>
    </source>
</evidence>
<dbReference type="PROSITE" id="PS51679">
    <property type="entry name" value="SAM_MT_C5"/>
    <property type="match status" value="1"/>
</dbReference>
<accession>A0ABQ3VA17</accession>
<dbReference type="InterPro" id="IPR001525">
    <property type="entry name" value="C5_MeTfrase"/>
</dbReference>
<evidence type="ECO:0000256" key="7">
    <source>
        <dbReference type="SAM" id="MobiDB-lite"/>
    </source>
</evidence>
<comment type="caution">
    <text evidence="8">The sequence shown here is derived from an EMBL/GenBank/DDBJ whole genome shotgun (WGS) entry which is preliminary data.</text>
</comment>
<keyword evidence="2 6" id="KW-0489">Methyltransferase</keyword>
<evidence type="ECO:0000256" key="3">
    <source>
        <dbReference type="ARBA" id="ARBA00022679"/>
    </source>
</evidence>
<dbReference type="SUPFAM" id="SSF53335">
    <property type="entry name" value="S-adenosyl-L-methionine-dependent methyltransferases"/>
    <property type="match status" value="1"/>
</dbReference>
<gene>
    <name evidence="8" type="primary">dcm</name>
    <name evidence="8" type="ORF">KSZ_09910</name>
</gene>
<proteinExistence type="inferred from homology"/>
<dbReference type="GO" id="GO:0032259">
    <property type="term" value="P:methylation"/>
    <property type="evidence" value="ECO:0007669"/>
    <property type="project" value="UniProtKB-KW"/>
</dbReference>
<evidence type="ECO:0000256" key="4">
    <source>
        <dbReference type="ARBA" id="ARBA00022691"/>
    </source>
</evidence>
<dbReference type="InterPro" id="IPR050750">
    <property type="entry name" value="C5-MTase"/>
</dbReference>